<dbReference type="SUPFAM" id="SSF50978">
    <property type="entry name" value="WD40 repeat-like"/>
    <property type="match status" value="1"/>
</dbReference>
<dbReference type="GO" id="GO:0060271">
    <property type="term" value="P:cilium assembly"/>
    <property type="evidence" value="ECO:0007669"/>
    <property type="project" value="TreeGrafter"/>
</dbReference>
<comment type="subcellular location">
    <subcellularLocation>
        <location evidence="1">Cytoplasm</location>
        <location evidence="1">Cytoskeleton</location>
        <location evidence="1">Cilium basal body</location>
    </subcellularLocation>
</comment>
<evidence type="ECO:0000256" key="4">
    <source>
        <dbReference type="ARBA" id="ARBA00022737"/>
    </source>
</evidence>
<feature type="domain" description="WDR19 first beta-propeller" evidence="12">
    <location>
        <begin position="20"/>
        <end position="336"/>
    </location>
</feature>
<keyword evidence="3" id="KW-0853">WD repeat</keyword>
<dbReference type="Pfam" id="PF24762">
    <property type="entry name" value="TPR_IF140-IFT172"/>
    <property type="match status" value="1"/>
</dbReference>
<dbReference type="InterPro" id="IPR001680">
    <property type="entry name" value="WD40_rpt"/>
</dbReference>
<dbReference type="Pfam" id="PF23145">
    <property type="entry name" value="Zf_2nd_IFT121"/>
    <property type="match status" value="1"/>
</dbReference>
<evidence type="ECO:0000313" key="15">
    <source>
        <dbReference type="Proteomes" id="UP001162131"/>
    </source>
</evidence>
<evidence type="ECO:0000259" key="10">
    <source>
        <dbReference type="Pfam" id="PF15911"/>
    </source>
</evidence>
<comment type="caution">
    <text evidence="14">The sequence shown here is derived from an EMBL/GenBank/DDBJ whole genome shotgun (WGS) entry which is preliminary data.</text>
</comment>
<dbReference type="InterPro" id="IPR040379">
    <property type="entry name" value="WDR19/dyf-2"/>
</dbReference>
<feature type="domain" description="WDR19 WD40 repeat" evidence="10">
    <location>
        <begin position="358"/>
        <end position="645"/>
    </location>
</feature>
<dbReference type="InterPro" id="IPR036322">
    <property type="entry name" value="WD40_repeat_dom_sf"/>
</dbReference>
<dbReference type="Pfam" id="PF15911">
    <property type="entry name" value="Beta-prop_WDR19_2nd"/>
    <property type="match status" value="1"/>
</dbReference>
<proteinExistence type="predicted"/>
<evidence type="ECO:0000256" key="1">
    <source>
        <dbReference type="ARBA" id="ARBA00004120"/>
    </source>
</evidence>
<dbReference type="GO" id="GO:0030991">
    <property type="term" value="C:intraciliary transport particle A"/>
    <property type="evidence" value="ECO:0007669"/>
    <property type="project" value="TreeGrafter"/>
</dbReference>
<organism evidence="14 15">
    <name type="scientific">Blepharisma stoltei</name>
    <dbReference type="NCBI Taxonomy" id="1481888"/>
    <lineage>
        <taxon>Eukaryota</taxon>
        <taxon>Sar</taxon>
        <taxon>Alveolata</taxon>
        <taxon>Ciliophora</taxon>
        <taxon>Postciliodesmatophora</taxon>
        <taxon>Heterotrichea</taxon>
        <taxon>Heterotrichida</taxon>
        <taxon>Blepharismidae</taxon>
        <taxon>Blepharisma</taxon>
    </lineage>
</organism>
<evidence type="ECO:0008006" key="16">
    <source>
        <dbReference type="Google" id="ProtNLM"/>
    </source>
</evidence>
<keyword evidence="8" id="KW-0206">Cytoskeleton</keyword>
<reference evidence="14" key="1">
    <citation type="submission" date="2021-09" db="EMBL/GenBank/DDBJ databases">
        <authorList>
            <consortium name="AG Swart"/>
            <person name="Singh M."/>
            <person name="Singh A."/>
            <person name="Seah K."/>
            <person name="Emmerich C."/>
        </authorList>
    </citation>
    <scope>NUCLEOTIDE SEQUENCE</scope>
    <source>
        <strain evidence="14">ATCC30299</strain>
    </source>
</reference>
<keyword evidence="6" id="KW-0802">TPR repeat</keyword>
<feature type="domain" description="IF140/IFT172/WDR19 TPR" evidence="13">
    <location>
        <begin position="866"/>
        <end position="1070"/>
    </location>
</feature>
<keyword evidence="15" id="KW-1185">Reference proteome</keyword>
<dbReference type="InterPro" id="IPR039468">
    <property type="entry name" value="WDR19_WD40_rpt"/>
</dbReference>
<dbReference type="Gene3D" id="2.130.10.10">
    <property type="entry name" value="YVTN repeat-like/Quinoprotein amine dehydrogenase"/>
    <property type="match status" value="1"/>
</dbReference>
<evidence type="ECO:0000256" key="3">
    <source>
        <dbReference type="ARBA" id="ARBA00022574"/>
    </source>
</evidence>
<evidence type="ECO:0000259" key="13">
    <source>
        <dbReference type="Pfam" id="PF24762"/>
    </source>
</evidence>
<evidence type="ECO:0000259" key="12">
    <source>
        <dbReference type="Pfam" id="PF23389"/>
    </source>
</evidence>
<protein>
    <recommendedName>
        <fullName evidence="16">WD repeat-containing protein 19</fullName>
    </recommendedName>
</protein>
<dbReference type="Gene3D" id="1.25.40.470">
    <property type="match status" value="2"/>
</dbReference>
<dbReference type="PANTHER" id="PTHR14920">
    <property type="entry name" value="OSMOTIC AVOIDANCE ABNORMAL PROTEIN 1/WD REPEAT MEMBRANE PROTEIN"/>
    <property type="match status" value="1"/>
</dbReference>
<evidence type="ECO:0000313" key="14">
    <source>
        <dbReference type="EMBL" id="CAG9314821.1"/>
    </source>
</evidence>
<evidence type="ECO:0000256" key="7">
    <source>
        <dbReference type="ARBA" id="ARBA00023069"/>
    </source>
</evidence>
<dbReference type="SUPFAM" id="SSF48371">
    <property type="entry name" value="ARM repeat"/>
    <property type="match status" value="1"/>
</dbReference>
<evidence type="ECO:0000256" key="2">
    <source>
        <dbReference type="ARBA" id="ARBA00022490"/>
    </source>
</evidence>
<sequence>MANKAVFSIGSDWLGQGELLFAWQRSDSLVAVCGSSGIVHILDRQGKKYTELSLPENRPLKELDWDKDGEAVAILQEGLTYVLVWNINTRNYTQLEIGSNDRPSFIKWSKVQPVLAIGSEKGGLVFYNKGTQRKIPTVGKHSMKVISGDWSKDDLLITGSDDKTLTISTMNGDTKMQSSQIKAQPWNLKWGNAGMATMMLKDQCLLAYFTNDNLSSIEISFQQHYGRLLTYEWFSEDRIIAGFSEGWVVAITTHLAEMGNEINSVKLFNTTLDAICVCKSLGKVAIAGDNSIRILALSNFKESRSDKIELAFEDGRITKMYWTDDGQILTAATTGGKLLNFLMIMPSLSSSFGTLVGLLTSLTEISVIECSGGVRVINKVTLETEPSIMCLGPFHIGVGINASVWYYRWRDHKKDLIDGGVCVRKRDYRGSAKSMVINHAWTATLSDGICSLHLIENDDPKAEKQFPEGNDEKVACIAMSPSFLFIGDASNRIRCFSLEDMNFVSEYRMESPIAAVYPSQTGTKVVVKDVTGAGFLYTPANEKRLSIPNFSSSVLKVIWDTSDQNLFVICEAEKVLAFLYSPVTLYGATIEPVRELLSVEDLDKNLRESVTIIEKGQKPVLLFNGILFCLSESQGNVKGNFLSSHTYLNQWRGRSDTPEGHYKFFLQNLSLKRFQQCFLVAEKLGGVKIPEVLGNLALQNLDLEVAERAYQISKNVGMVYAIKNMKHESEKQILLGNVALILHQHDLAQDLYMKSSQPKLALEMRCDLQDWIIALQLARSVAPEEEPIISKQLALQLEAQGNYSEALRLFERAAQSMQGSGLSSQELNQNLMQSYAGMARTSIRNGDITRGNKIALELNDPQLKVDCAQVCEQMKHYIEAAQLYKSGGQPEKAASLYIRLKKWKEALELMSVIKTPKLLIQLAKAKEAENSFKEAEEAYEKAGDFESVIRLNLGTLDNPDRAKTLIKTKCPTTAAASMMADYLIDKGKKEEALEFLIMAERKQDASVLAQSNKLIEKYSKIVLERDDKNVEEHVKIALVAEGQDKPWLAARHYEKAGNLQKCLQLYMQAGEEYYDEAIDMAGRAKSDVISMQLYDFFMGEMGDGIPKDPKYIFRLNLVMGRLKEAANTAIIIATEEMEAGNYKKAHTILYDTTKRLREEGQRVPQAMQNKLMIVHSYVIVKRLAKLQDHLAAAKLLNRVGKNISQFPAHTVQILTSTVLECTKAGLKEAAYNWACVLVRPEYRVYLDEKYKKPIEKVAIKRPKVADPEETTSQCPFCNAYIFDYELECESCKNSIPYCVASGKHMILKEWSQCPNCKFPAILSELVRSLESEPTCPMCNQSITSGQLKLLPDPVSELRSMMDKAENEGEEGEEENQARY</sequence>
<dbReference type="GO" id="GO:0005929">
    <property type="term" value="C:cilium"/>
    <property type="evidence" value="ECO:0007669"/>
    <property type="project" value="TreeGrafter"/>
</dbReference>
<dbReference type="InterPro" id="IPR056170">
    <property type="entry name" value="Znf_IFT121-like"/>
</dbReference>
<evidence type="ECO:0000256" key="8">
    <source>
        <dbReference type="ARBA" id="ARBA00023212"/>
    </source>
</evidence>
<accession>A0AAU9IM27</accession>
<dbReference type="InterPro" id="IPR056168">
    <property type="entry name" value="TPR_IF140/IFT172/WDR19"/>
</dbReference>
<evidence type="ECO:0000256" key="6">
    <source>
        <dbReference type="ARBA" id="ARBA00022803"/>
    </source>
</evidence>
<keyword evidence="7" id="KW-0969">Cilium</keyword>
<evidence type="ECO:0000256" key="9">
    <source>
        <dbReference type="ARBA" id="ARBA00023273"/>
    </source>
</evidence>
<keyword evidence="5" id="KW-0970">Cilium biogenesis/degradation</keyword>
<evidence type="ECO:0000259" key="11">
    <source>
        <dbReference type="Pfam" id="PF23145"/>
    </source>
</evidence>
<name>A0AAU9IM27_9CILI</name>
<feature type="domain" description="IFT121-like zinc finger" evidence="11">
    <location>
        <begin position="1296"/>
        <end position="1342"/>
    </location>
</feature>
<dbReference type="InterPro" id="IPR016024">
    <property type="entry name" value="ARM-type_fold"/>
</dbReference>
<dbReference type="Proteomes" id="UP001162131">
    <property type="component" value="Unassembled WGS sequence"/>
</dbReference>
<dbReference type="SMART" id="SM00320">
    <property type="entry name" value="WD40"/>
    <property type="match status" value="3"/>
</dbReference>
<dbReference type="PANTHER" id="PTHR14920:SF0">
    <property type="entry name" value="WD REPEAT DOMAIN 19"/>
    <property type="match status" value="1"/>
</dbReference>
<dbReference type="EMBL" id="CAJZBQ010000012">
    <property type="protein sequence ID" value="CAG9314821.1"/>
    <property type="molecule type" value="Genomic_DNA"/>
</dbReference>
<dbReference type="InterPro" id="IPR057855">
    <property type="entry name" value="Beta-prop_WDR19_1st"/>
</dbReference>
<keyword evidence="2" id="KW-0963">Cytoplasm</keyword>
<gene>
    <name evidence="14" type="ORF">BSTOLATCC_MIC11816</name>
</gene>
<dbReference type="GO" id="GO:0035721">
    <property type="term" value="P:intraciliary retrograde transport"/>
    <property type="evidence" value="ECO:0007669"/>
    <property type="project" value="InterPro"/>
</dbReference>
<keyword evidence="9" id="KW-0966">Cell projection</keyword>
<dbReference type="InterPro" id="IPR015943">
    <property type="entry name" value="WD40/YVTN_repeat-like_dom_sf"/>
</dbReference>
<keyword evidence="4" id="KW-0677">Repeat</keyword>
<evidence type="ECO:0000256" key="5">
    <source>
        <dbReference type="ARBA" id="ARBA00022794"/>
    </source>
</evidence>
<dbReference type="Pfam" id="PF23389">
    <property type="entry name" value="Beta-prop_WDR19_1st"/>
    <property type="match status" value="1"/>
</dbReference>